<dbReference type="AlphaFoldDB" id="A0A819J8Q0"/>
<dbReference type="SUPFAM" id="SSF55486">
    <property type="entry name" value="Metalloproteases ('zincins'), catalytic domain"/>
    <property type="match status" value="1"/>
</dbReference>
<organism evidence="6 7">
    <name type="scientific">Rotaria sordida</name>
    <dbReference type="NCBI Taxonomy" id="392033"/>
    <lineage>
        <taxon>Eukaryota</taxon>
        <taxon>Metazoa</taxon>
        <taxon>Spiralia</taxon>
        <taxon>Gnathifera</taxon>
        <taxon>Rotifera</taxon>
        <taxon>Eurotatoria</taxon>
        <taxon>Bdelloidea</taxon>
        <taxon>Philodinida</taxon>
        <taxon>Philodinidae</taxon>
        <taxon>Rotaria</taxon>
    </lineage>
</organism>
<comment type="similarity">
    <text evidence="1">Belongs to the peptidase M2 family.</text>
</comment>
<comment type="caution">
    <text evidence="6">The sequence shown here is derived from an EMBL/GenBank/DDBJ whole genome shotgun (WGS) entry which is preliminary data.</text>
</comment>
<evidence type="ECO:0000256" key="4">
    <source>
        <dbReference type="ARBA" id="ARBA00023180"/>
    </source>
</evidence>
<keyword evidence="2 5" id="KW-0732">Signal</keyword>
<accession>A0A819J8Q0</accession>
<dbReference type="GO" id="GO:0008241">
    <property type="term" value="F:peptidyl-dipeptidase activity"/>
    <property type="evidence" value="ECO:0007669"/>
    <property type="project" value="InterPro"/>
</dbReference>
<evidence type="ECO:0000256" key="2">
    <source>
        <dbReference type="ARBA" id="ARBA00022729"/>
    </source>
</evidence>
<dbReference type="GO" id="GO:0006508">
    <property type="term" value="P:proteolysis"/>
    <property type="evidence" value="ECO:0007669"/>
    <property type="project" value="InterPro"/>
</dbReference>
<keyword evidence="4" id="KW-0325">Glycoprotein</keyword>
<dbReference type="InterPro" id="IPR001548">
    <property type="entry name" value="Peptidase_M2"/>
</dbReference>
<dbReference type="Proteomes" id="UP000663874">
    <property type="component" value="Unassembled WGS sequence"/>
</dbReference>
<evidence type="ECO:0000313" key="6">
    <source>
        <dbReference type="EMBL" id="CAF3929825.1"/>
    </source>
</evidence>
<proteinExistence type="inferred from homology"/>
<dbReference type="GO" id="GO:0008237">
    <property type="term" value="F:metallopeptidase activity"/>
    <property type="evidence" value="ECO:0007669"/>
    <property type="project" value="InterPro"/>
</dbReference>
<evidence type="ECO:0000256" key="1">
    <source>
        <dbReference type="ARBA" id="ARBA00008139"/>
    </source>
</evidence>
<evidence type="ECO:0000313" key="7">
    <source>
        <dbReference type="Proteomes" id="UP000663874"/>
    </source>
</evidence>
<dbReference type="EMBL" id="CAJOBE010004394">
    <property type="protein sequence ID" value="CAF3929825.1"/>
    <property type="molecule type" value="Genomic_DNA"/>
</dbReference>
<feature type="chain" id="PRO_5032519445" evidence="5">
    <location>
        <begin position="19"/>
        <end position="231"/>
    </location>
</feature>
<sequence length="231" mass="27115">MKFFIISILFIVILNIYCQQVEDIVQCNDIDINHEKLEQMTIKEQEQFIKSILDEYDTNITSLAYITSLAEFQTHLYLNDSSKRRTTDKYYEIYRSCLKTIAIVARRFQSLINNNQTSIRWLLLRTQAIGDAGENNTVIKLEMQKLRSRMKEIYHRKFIWNNTQLGIDEVQEVLGKLESPDDLLSLWNAAYEVAIPMRDYYSTLIAIQNQQAKQNRTSAVTHSHISCSQLF</sequence>
<feature type="signal peptide" evidence="5">
    <location>
        <begin position="1"/>
        <end position="18"/>
    </location>
</feature>
<keyword evidence="3" id="KW-1015">Disulfide bond</keyword>
<evidence type="ECO:0000256" key="3">
    <source>
        <dbReference type="ARBA" id="ARBA00023157"/>
    </source>
</evidence>
<protein>
    <submittedName>
        <fullName evidence="6">Uncharacterized protein</fullName>
    </submittedName>
</protein>
<name>A0A819J8Q0_9BILA</name>
<evidence type="ECO:0000256" key="5">
    <source>
        <dbReference type="SAM" id="SignalP"/>
    </source>
</evidence>
<gene>
    <name evidence="6" type="ORF">FNK824_LOCUS22082</name>
</gene>
<reference evidence="6" key="1">
    <citation type="submission" date="2021-02" db="EMBL/GenBank/DDBJ databases">
        <authorList>
            <person name="Nowell W R."/>
        </authorList>
    </citation>
    <scope>NUCLEOTIDE SEQUENCE</scope>
</reference>
<dbReference type="GO" id="GO:0016020">
    <property type="term" value="C:membrane"/>
    <property type="evidence" value="ECO:0007669"/>
    <property type="project" value="InterPro"/>
</dbReference>
<dbReference type="Pfam" id="PF01401">
    <property type="entry name" value="Peptidase_M2"/>
    <property type="match status" value="1"/>
</dbReference>